<sequence>MEESEEEQQPSQPEHTQHRMVAVEIPTALSSSPLAFNRHLCTGHDEEANKQPMASIRDKLNQDRNEYRQQ</sequence>
<dbReference type="EMBL" id="GG657464">
    <property type="protein sequence ID" value="OAT11721.1"/>
    <property type="molecule type" value="Genomic_DNA"/>
</dbReference>
<dbReference type="VEuPathDB" id="FungiDB:BDBG_07160"/>
<gene>
    <name evidence="2" type="ORF">BDBG_07160</name>
</gene>
<proteinExistence type="predicted"/>
<keyword evidence="3" id="KW-1185">Reference proteome</keyword>
<dbReference type="AlphaFoldDB" id="A0A179UXE3"/>
<evidence type="ECO:0000313" key="3">
    <source>
        <dbReference type="Proteomes" id="UP000002038"/>
    </source>
</evidence>
<evidence type="ECO:0000256" key="1">
    <source>
        <dbReference type="SAM" id="MobiDB-lite"/>
    </source>
</evidence>
<accession>A0A179UXE3</accession>
<dbReference type="RefSeq" id="XP_031580002.1">
    <property type="nucleotide sequence ID" value="XM_031722962.1"/>
</dbReference>
<feature type="compositionally biased region" description="Basic and acidic residues" evidence="1">
    <location>
        <begin position="56"/>
        <end position="70"/>
    </location>
</feature>
<dbReference type="KEGG" id="bgh:BDBG_07160"/>
<dbReference type="GeneID" id="8508948"/>
<organism evidence="2 3">
    <name type="scientific">Blastomyces gilchristii (strain SLH14081)</name>
    <name type="common">Blastomyces dermatitidis</name>
    <dbReference type="NCBI Taxonomy" id="559298"/>
    <lineage>
        <taxon>Eukaryota</taxon>
        <taxon>Fungi</taxon>
        <taxon>Dikarya</taxon>
        <taxon>Ascomycota</taxon>
        <taxon>Pezizomycotina</taxon>
        <taxon>Eurotiomycetes</taxon>
        <taxon>Eurotiomycetidae</taxon>
        <taxon>Onygenales</taxon>
        <taxon>Ajellomycetaceae</taxon>
        <taxon>Blastomyces</taxon>
    </lineage>
</organism>
<reference evidence="3" key="1">
    <citation type="journal article" date="2015" name="PLoS Genet.">
        <title>The dynamic genome and transcriptome of the human fungal pathogen Blastomyces and close relative Emmonsia.</title>
        <authorList>
            <person name="Munoz J.F."/>
            <person name="Gauthier G.M."/>
            <person name="Desjardins C.A."/>
            <person name="Gallo J.E."/>
            <person name="Holder J."/>
            <person name="Sullivan T.D."/>
            <person name="Marty A.J."/>
            <person name="Carmen J.C."/>
            <person name="Chen Z."/>
            <person name="Ding L."/>
            <person name="Gujja S."/>
            <person name="Magrini V."/>
            <person name="Misas E."/>
            <person name="Mitreva M."/>
            <person name="Priest M."/>
            <person name="Saif S."/>
            <person name="Whiston E.A."/>
            <person name="Young S."/>
            <person name="Zeng Q."/>
            <person name="Goldman W.E."/>
            <person name="Mardis E.R."/>
            <person name="Taylor J.W."/>
            <person name="McEwen J.G."/>
            <person name="Clay O.K."/>
            <person name="Klein B.S."/>
            <person name="Cuomo C.A."/>
        </authorList>
    </citation>
    <scope>NUCLEOTIDE SEQUENCE [LARGE SCALE GENOMIC DNA]</scope>
    <source>
        <strain evidence="3">SLH14081</strain>
    </source>
</reference>
<name>A0A179UXE3_BLAGS</name>
<evidence type="ECO:0000313" key="2">
    <source>
        <dbReference type="EMBL" id="OAT11721.1"/>
    </source>
</evidence>
<dbReference type="Proteomes" id="UP000002038">
    <property type="component" value="Unassembled WGS sequence"/>
</dbReference>
<feature type="region of interest" description="Disordered" evidence="1">
    <location>
        <begin position="41"/>
        <end position="70"/>
    </location>
</feature>
<protein>
    <submittedName>
        <fullName evidence="2">Uncharacterized protein</fullName>
    </submittedName>
</protein>
<feature type="region of interest" description="Disordered" evidence="1">
    <location>
        <begin position="1"/>
        <end position="20"/>
    </location>
</feature>